<accession>A0A098LIW4</accession>
<reference evidence="1 2" key="1">
    <citation type="submission" date="2014-09" db="EMBL/GenBank/DDBJ databases">
        <title>Sporocytophaga myxococcoides PG-01 genome sequencing.</title>
        <authorList>
            <person name="Liu L."/>
            <person name="Gao P.J."/>
            <person name="Chen G.J."/>
            <person name="Wang L.S."/>
        </authorList>
    </citation>
    <scope>NUCLEOTIDE SEQUENCE [LARGE SCALE GENOMIC DNA]</scope>
    <source>
        <strain evidence="1 2">PG-01</strain>
    </source>
</reference>
<dbReference type="PROSITE" id="PS51257">
    <property type="entry name" value="PROKAR_LIPOPROTEIN"/>
    <property type="match status" value="1"/>
</dbReference>
<evidence type="ECO:0008006" key="3">
    <source>
        <dbReference type="Google" id="ProtNLM"/>
    </source>
</evidence>
<dbReference type="Proteomes" id="UP000030185">
    <property type="component" value="Unassembled WGS sequence"/>
</dbReference>
<dbReference type="AlphaFoldDB" id="A0A098LIW4"/>
<gene>
    <name evidence="1" type="ORF">MYP_3628</name>
</gene>
<protein>
    <recommendedName>
        <fullName evidence="3">VCBS repeat-containing protein</fullName>
    </recommendedName>
</protein>
<organism evidence="1 2">
    <name type="scientific">Sporocytophaga myxococcoides</name>
    <dbReference type="NCBI Taxonomy" id="153721"/>
    <lineage>
        <taxon>Bacteria</taxon>
        <taxon>Pseudomonadati</taxon>
        <taxon>Bacteroidota</taxon>
        <taxon>Cytophagia</taxon>
        <taxon>Cytophagales</taxon>
        <taxon>Cytophagaceae</taxon>
        <taxon>Sporocytophaga</taxon>
    </lineage>
</organism>
<dbReference type="STRING" id="153721.MYP_3628"/>
<proteinExistence type="predicted"/>
<evidence type="ECO:0000313" key="2">
    <source>
        <dbReference type="Proteomes" id="UP000030185"/>
    </source>
</evidence>
<dbReference type="OrthoDB" id="9816120at2"/>
<name>A0A098LIW4_9BACT</name>
<evidence type="ECO:0000313" key="1">
    <source>
        <dbReference type="EMBL" id="GAL86399.1"/>
    </source>
</evidence>
<keyword evidence="2" id="KW-1185">Reference proteome</keyword>
<comment type="caution">
    <text evidence="1">The sequence shown here is derived from an EMBL/GenBank/DDBJ whole genome shotgun (WGS) entry which is preliminary data.</text>
</comment>
<dbReference type="EMBL" id="BBLT01000007">
    <property type="protein sequence ID" value="GAL86399.1"/>
    <property type="molecule type" value="Genomic_DNA"/>
</dbReference>
<sequence length="152" mass="17173">MRKALFIVFILSVGFGCHSQNTKVNRQAEYILDKIGANDSIYRSDTCIAYIGNYFGAKSIVILYKQSRNVANLVVLSIDKKEDWNKILEVPINIGLTVIVDIVDYDSDGLKDIFIKTGENKEYGYLFINKYNKELILTSICVLNDSTEVTAD</sequence>
<dbReference type="RefSeq" id="WP_045466164.1">
    <property type="nucleotide sequence ID" value="NZ_BBLT01000007.1"/>
</dbReference>